<organism evidence="1 2">
    <name type="scientific">Leishmania enriettii</name>
    <dbReference type="NCBI Taxonomy" id="5663"/>
    <lineage>
        <taxon>Eukaryota</taxon>
        <taxon>Discoba</taxon>
        <taxon>Euglenozoa</taxon>
        <taxon>Kinetoplastea</taxon>
        <taxon>Metakinetoplastina</taxon>
        <taxon>Trypanosomatida</taxon>
        <taxon>Trypanosomatidae</taxon>
        <taxon>Leishmaniinae</taxon>
        <taxon>Leishmania</taxon>
    </lineage>
</organism>
<accession>A0A836KZ17</accession>
<proteinExistence type="predicted"/>
<sequence length="64" mass="6682">MPGYVTGSGGGNAATASIFGSPFYPSSSADVPGQMSNLAIDDLPHNDLRDVHRTGLRRLAQSLH</sequence>
<dbReference type="OrthoDB" id="10340953at2759"/>
<name>A0A836KZ17_LEIEN</name>
<keyword evidence="2" id="KW-1185">Reference proteome</keyword>
<dbReference type="KEGG" id="lenr:94171931"/>
<dbReference type="GeneID" id="94171931"/>
<evidence type="ECO:0000313" key="1">
    <source>
        <dbReference type="EMBL" id="KAG5483143.1"/>
    </source>
</evidence>
<comment type="caution">
    <text evidence="1">The sequence shown here is derived from an EMBL/GenBank/DDBJ whole genome shotgun (WGS) entry which is preliminary data.</text>
</comment>
<gene>
    <name evidence="1" type="ORF">CUR178_04716</name>
</gene>
<dbReference type="EMBL" id="JAFHKP010000014">
    <property type="protein sequence ID" value="KAG5483143.1"/>
    <property type="molecule type" value="Genomic_DNA"/>
</dbReference>
<reference evidence="1 2" key="1">
    <citation type="submission" date="2021-02" db="EMBL/GenBank/DDBJ databases">
        <title>Leishmania (Mundinia) enrietti genome sequencing and assembly.</title>
        <authorList>
            <person name="Almutairi H."/>
            <person name="Gatherer D."/>
        </authorList>
    </citation>
    <scope>NUCLEOTIDE SEQUENCE [LARGE SCALE GENOMIC DNA]</scope>
    <source>
        <strain evidence="1">CUR178</strain>
    </source>
</reference>
<dbReference type="Proteomes" id="UP000674179">
    <property type="component" value="Chromosome 14"/>
</dbReference>
<protein>
    <submittedName>
        <fullName evidence="1">Uncharacterized protein</fullName>
    </submittedName>
</protein>
<dbReference type="AlphaFoldDB" id="A0A836KZ17"/>
<dbReference type="RefSeq" id="XP_067694498.1">
    <property type="nucleotide sequence ID" value="XM_067836421.1"/>
</dbReference>
<evidence type="ECO:0000313" key="2">
    <source>
        <dbReference type="Proteomes" id="UP000674179"/>
    </source>
</evidence>